<feature type="transmembrane region" description="Helical" evidence="10">
    <location>
        <begin position="429"/>
        <end position="450"/>
    </location>
</feature>
<evidence type="ECO:0000256" key="5">
    <source>
        <dbReference type="ARBA" id="ARBA00022692"/>
    </source>
</evidence>
<evidence type="ECO:0000256" key="1">
    <source>
        <dbReference type="ARBA" id="ARBA00004651"/>
    </source>
</evidence>
<feature type="transmembrane region" description="Helical" evidence="10">
    <location>
        <begin position="228"/>
        <end position="249"/>
    </location>
</feature>
<dbReference type="PANTHER" id="PTHR42718:SF9">
    <property type="entry name" value="MAJOR FACILITATOR SUPERFAMILY MULTIDRUG TRANSPORTER MFSC"/>
    <property type="match status" value="1"/>
</dbReference>
<dbReference type="Gene3D" id="1.20.1720.10">
    <property type="entry name" value="Multidrug resistance protein D"/>
    <property type="match status" value="1"/>
</dbReference>
<keyword evidence="8" id="KW-0046">Antibiotic resistance</keyword>
<protein>
    <submittedName>
        <fullName evidence="12">Multidrug efflux MFS transporter</fullName>
    </submittedName>
</protein>
<dbReference type="Gene3D" id="1.20.1250.20">
    <property type="entry name" value="MFS general substrate transporter like domains"/>
    <property type="match status" value="1"/>
</dbReference>
<dbReference type="InterPro" id="IPR004638">
    <property type="entry name" value="EmrB-like"/>
</dbReference>
<keyword evidence="13" id="KW-1185">Reference proteome</keyword>
<feature type="transmembrane region" description="Helical" evidence="10">
    <location>
        <begin position="270"/>
        <end position="290"/>
    </location>
</feature>
<dbReference type="InterPro" id="IPR011701">
    <property type="entry name" value="MFS"/>
</dbReference>
<dbReference type="Pfam" id="PF07690">
    <property type="entry name" value="MFS_1"/>
    <property type="match status" value="1"/>
</dbReference>
<reference evidence="12 13" key="1">
    <citation type="submission" date="2020-03" db="EMBL/GenBank/DDBJ databases">
        <title>WGS of actinomycetes isolated from Thailand.</title>
        <authorList>
            <person name="Thawai C."/>
        </authorList>
    </citation>
    <scope>NUCLEOTIDE SEQUENCE [LARGE SCALE GENOMIC DNA]</scope>
    <source>
        <strain evidence="12 13">PRB2-1</strain>
    </source>
</reference>
<accession>A0ABX0ZYN8</accession>
<evidence type="ECO:0000256" key="3">
    <source>
        <dbReference type="ARBA" id="ARBA00022448"/>
    </source>
</evidence>
<feature type="region of interest" description="Disordered" evidence="9">
    <location>
        <begin position="457"/>
        <end position="495"/>
    </location>
</feature>
<feature type="transmembrane region" description="Helical" evidence="10">
    <location>
        <begin position="77"/>
        <end position="97"/>
    </location>
</feature>
<sequence>MPGRRLDQRLVVPVMFVATFFLVVMDGAITTVALPSIAHQFGTSAAGSDSVVVVYPVCVGISIPVSGWLGDRFGGKPVLLAAMGLFTASSALCGMAGSLGQLVAYRGLQGLSGGLLTPVAAAMLFRTFTPAERVRASRIMTIPQQIAPAVAPMLGGVLVDGLSWRWVFYVNLPFGIAALLFGLLFLDNPRHGDPGRLDVPGLLLSGGAMSLLMYGVCEGARQGWSAPVIVASLAGAALLVAATVVVELRTAAPILRLRLFRDTLFRDTKVIGLIGVIPFMGAMYAAPLFIQEAQGASAFQSGSSTFTEAIGVLLTVQFVARVYHRVGPRVVISAGLFVVAAVLFVMTGVDAGTGAWAFRLYMFLLGLGMGAVFMPLTVASFTTIRKEDMGQASTLGSVASQLSMALAPALVATLLLARTPGDAQVAPPSAYRTVYLVLAVMALVSALFTLTMRDAVARSSSTPPPGSPGPGGPPAAGGTTPSRLRRGRRAAAGGA</sequence>
<keyword evidence="5 10" id="KW-0812">Transmembrane</keyword>
<name>A0ABX0ZYN8_9ACTN</name>
<dbReference type="InterPro" id="IPR036259">
    <property type="entry name" value="MFS_trans_sf"/>
</dbReference>
<evidence type="ECO:0000256" key="2">
    <source>
        <dbReference type="ARBA" id="ARBA00008537"/>
    </source>
</evidence>
<evidence type="ECO:0000256" key="7">
    <source>
        <dbReference type="ARBA" id="ARBA00023136"/>
    </source>
</evidence>
<feature type="transmembrane region" description="Helical" evidence="10">
    <location>
        <begin position="361"/>
        <end position="382"/>
    </location>
</feature>
<feature type="transmembrane region" description="Helical" evidence="10">
    <location>
        <begin position="302"/>
        <end position="323"/>
    </location>
</feature>
<dbReference type="EMBL" id="JAATEJ010000022">
    <property type="protein sequence ID" value="NJP46538.1"/>
    <property type="molecule type" value="Genomic_DNA"/>
</dbReference>
<keyword evidence="6 10" id="KW-1133">Transmembrane helix</keyword>
<feature type="transmembrane region" description="Helical" evidence="10">
    <location>
        <begin position="168"/>
        <end position="186"/>
    </location>
</feature>
<feature type="transmembrane region" description="Helical" evidence="10">
    <location>
        <begin position="12"/>
        <end position="38"/>
    </location>
</feature>
<feature type="transmembrane region" description="Helical" evidence="10">
    <location>
        <begin position="103"/>
        <end position="125"/>
    </location>
</feature>
<feature type="transmembrane region" description="Helical" evidence="10">
    <location>
        <begin position="330"/>
        <end position="349"/>
    </location>
</feature>
<dbReference type="RefSeq" id="WP_167985387.1">
    <property type="nucleotide sequence ID" value="NZ_JAATEJ010000022.1"/>
</dbReference>
<dbReference type="Proteomes" id="UP000734511">
    <property type="component" value="Unassembled WGS sequence"/>
</dbReference>
<comment type="caution">
    <text evidence="12">The sequence shown here is derived from an EMBL/GenBank/DDBJ whole genome shotgun (WGS) entry which is preliminary data.</text>
</comment>
<proteinExistence type="inferred from homology"/>
<keyword evidence="7 10" id="KW-0472">Membrane</keyword>
<evidence type="ECO:0000259" key="11">
    <source>
        <dbReference type="PROSITE" id="PS50850"/>
    </source>
</evidence>
<dbReference type="PANTHER" id="PTHR42718">
    <property type="entry name" value="MAJOR FACILITATOR SUPERFAMILY MULTIDRUG TRANSPORTER MFSC"/>
    <property type="match status" value="1"/>
</dbReference>
<evidence type="ECO:0000256" key="4">
    <source>
        <dbReference type="ARBA" id="ARBA00022475"/>
    </source>
</evidence>
<evidence type="ECO:0000256" key="10">
    <source>
        <dbReference type="SAM" id="Phobius"/>
    </source>
</evidence>
<keyword evidence="4" id="KW-1003">Cell membrane</keyword>
<comment type="subcellular location">
    <subcellularLocation>
        <location evidence="1">Cell membrane</location>
        <topology evidence="1">Multi-pass membrane protein</topology>
    </subcellularLocation>
</comment>
<dbReference type="InterPro" id="IPR020846">
    <property type="entry name" value="MFS_dom"/>
</dbReference>
<evidence type="ECO:0000256" key="6">
    <source>
        <dbReference type="ARBA" id="ARBA00022989"/>
    </source>
</evidence>
<organism evidence="12 13">
    <name type="scientific">Actinacidiphila epipremni</name>
    <dbReference type="NCBI Taxonomy" id="2053013"/>
    <lineage>
        <taxon>Bacteria</taxon>
        <taxon>Bacillati</taxon>
        <taxon>Actinomycetota</taxon>
        <taxon>Actinomycetes</taxon>
        <taxon>Kitasatosporales</taxon>
        <taxon>Streptomycetaceae</taxon>
        <taxon>Actinacidiphila</taxon>
    </lineage>
</organism>
<evidence type="ECO:0000256" key="8">
    <source>
        <dbReference type="ARBA" id="ARBA00023251"/>
    </source>
</evidence>
<dbReference type="SUPFAM" id="SSF103473">
    <property type="entry name" value="MFS general substrate transporter"/>
    <property type="match status" value="1"/>
</dbReference>
<feature type="domain" description="Major facilitator superfamily (MFS) profile" evidence="11">
    <location>
        <begin position="12"/>
        <end position="457"/>
    </location>
</feature>
<gene>
    <name evidence="12" type="ORF">HCN08_24485</name>
</gene>
<feature type="transmembrane region" description="Helical" evidence="10">
    <location>
        <begin position="50"/>
        <end position="70"/>
    </location>
</feature>
<evidence type="ECO:0000256" key="9">
    <source>
        <dbReference type="SAM" id="MobiDB-lite"/>
    </source>
</evidence>
<evidence type="ECO:0000313" key="12">
    <source>
        <dbReference type="EMBL" id="NJP46538.1"/>
    </source>
</evidence>
<feature type="transmembrane region" description="Helical" evidence="10">
    <location>
        <begin position="394"/>
        <end position="417"/>
    </location>
</feature>
<dbReference type="NCBIfam" id="TIGR00711">
    <property type="entry name" value="efflux_EmrB"/>
    <property type="match status" value="1"/>
</dbReference>
<comment type="similarity">
    <text evidence="2">Belongs to the major facilitator superfamily. EmrB family.</text>
</comment>
<dbReference type="PROSITE" id="PS50850">
    <property type="entry name" value="MFS"/>
    <property type="match status" value="1"/>
</dbReference>
<evidence type="ECO:0000313" key="13">
    <source>
        <dbReference type="Proteomes" id="UP000734511"/>
    </source>
</evidence>
<feature type="transmembrane region" description="Helical" evidence="10">
    <location>
        <begin position="198"/>
        <end position="216"/>
    </location>
</feature>
<feature type="compositionally biased region" description="Pro residues" evidence="9">
    <location>
        <begin position="462"/>
        <end position="473"/>
    </location>
</feature>
<keyword evidence="3" id="KW-0813">Transport</keyword>